<keyword evidence="3" id="KW-1185">Reference proteome</keyword>
<evidence type="ECO:0000313" key="2">
    <source>
        <dbReference type="EMBL" id="CCD02987.1"/>
    </source>
</evidence>
<dbReference type="Gene3D" id="3.40.190.10">
    <property type="entry name" value="Periplasmic binding protein-like II"/>
    <property type="match status" value="2"/>
</dbReference>
<dbReference type="PANTHER" id="PTHR30006:SF2">
    <property type="entry name" value="ABC TRANSPORTER SUBSTRATE-BINDING PROTEIN"/>
    <property type="match status" value="1"/>
</dbReference>
<dbReference type="EMBL" id="HE577330">
    <property type="protein sequence ID" value="CCD02987.1"/>
    <property type="molecule type" value="Genomic_DNA"/>
</dbReference>
<protein>
    <recommendedName>
        <fullName evidence="4">ABC transporter substrate-binding protein</fullName>
    </recommendedName>
</protein>
<dbReference type="KEGG" id="abs:AZOBR_p350003"/>
<accession>A0A9P1JZW2</accession>
<name>A0A9P1JZW2_9PROT</name>
<dbReference type="Pfam" id="PF13343">
    <property type="entry name" value="SBP_bac_6"/>
    <property type="match status" value="1"/>
</dbReference>
<dbReference type="PANTHER" id="PTHR30006">
    <property type="entry name" value="THIAMINE-BINDING PERIPLASMIC PROTEIN-RELATED"/>
    <property type="match status" value="1"/>
</dbReference>
<dbReference type="AlphaFoldDB" id="A0A9P1JZW2"/>
<keyword evidence="1" id="KW-0732">Signal</keyword>
<geneLocation type="plasmid" evidence="2 3">
    <name>AZOBR_p3</name>
</geneLocation>
<evidence type="ECO:0008006" key="4">
    <source>
        <dbReference type="Google" id="ProtNLM"/>
    </source>
</evidence>
<dbReference type="SUPFAM" id="SSF53850">
    <property type="entry name" value="Periplasmic binding protein-like II"/>
    <property type="match status" value="1"/>
</dbReference>
<evidence type="ECO:0000256" key="1">
    <source>
        <dbReference type="ARBA" id="ARBA00022729"/>
    </source>
</evidence>
<proteinExistence type="predicted"/>
<reference evidence="2 3" key="1">
    <citation type="journal article" date="2011" name="PLoS Genet.">
        <title>Azospirillum genomes reveal transition of bacteria from aquatic to terrestrial environments.</title>
        <authorList>
            <person name="Wisniewski-Dye F."/>
            <person name="Borziak K."/>
            <person name="Khalsa-Moyers G."/>
            <person name="Alexandre G."/>
            <person name="Sukharnikov L.O."/>
            <person name="Wuichet K."/>
            <person name="Hurst G.B."/>
            <person name="McDonald W.H."/>
            <person name="Robertson J.S."/>
            <person name="Barbe V."/>
            <person name="Calteau A."/>
            <person name="Rouy Z."/>
            <person name="Mangenot S."/>
            <person name="Prigent-Combaret C."/>
            <person name="Normand P."/>
            <person name="Boyer M."/>
            <person name="Siguier P."/>
            <person name="Dessaux Y."/>
            <person name="Elmerich C."/>
            <person name="Condemine G."/>
            <person name="Krishnen G."/>
            <person name="Kennedy I."/>
            <person name="Paterson A.H."/>
            <person name="Gonzalez V."/>
            <person name="Mavingui P."/>
            <person name="Zhulin I.B."/>
        </authorList>
    </citation>
    <scope>NUCLEOTIDE SEQUENCE [LARGE SCALE GENOMIC DNA]</scope>
    <source>
        <strain evidence="2 3">Sp245</strain>
    </source>
</reference>
<sequence>MTMDGLALDGLALEGLFGRCPEADWAAAIDAIEEVLPGDAPSPRGLDFLGGVPVPLRHRVRDGLADVLIRHRRETGRILAGCFPMGQGGRTPFDRLRRIRRLEDFPAMLVSADHGNTFNRRFHREHVAGGAFRIEQPGPVAAPFADCGLPDPEGRIAVFAVAPFVILADRRRLRGRPVPRRWSDLLGLAYRGQLAFGGWRRPGGSFGAHVNHFFLLAMHRMFGDAGLRCIAANTATLTHSAEMPRVAGTVASPAGVYVLPWSLAGICPHRAETELVWPEDGALAYPLWMTVKAADRERLDPLVRHMQGPDLGRLLADNRYPPLCPEVPSGLPPGARLWWPGWEVVRARSTADTLRAATRTFFDAWSPPCA</sequence>
<evidence type="ECO:0000313" key="3">
    <source>
        <dbReference type="Proteomes" id="UP000007319"/>
    </source>
</evidence>
<organism evidence="2 3">
    <name type="scientific">Azospirillum baldaniorum</name>
    <dbReference type="NCBI Taxonomy" id="1064539"/>
    <lineage>
        <taxon>Bacteria</taxon>
        <taxon>Pseudomonadati</taxon>
        <taxon>Pseudomonadota</taxon>
        <taxon>Alphaproteobacteria</taxon>
        <taxon>Rhodospirillales</taxon>
        <taxon>Azospirillaceae</taxon>
        <taxon>Azospirillum</taxon>
    </lineage>
</organism>
<keyword evidence="2" id="KW-0614">Plasmid</keyword>
<gene>
    <name evidence="2" type="ORF">AZOBR_p350003</name>
</gene>
<dbReference type="Proteomes" id="UP000007319">
    <property type="component" value="Plasmid AZOBR_p3"/>
</dbReference>